<dbReference type="InterPro" id="IPR000683">
    <property type="entry name" value="Gfo/Idh/MocA-like_OxRdtase_N"/>
</dbReference>
<feature type="domain" description="Gfo/Idh/MocA-like oxidoreductase N-terminal" evidence="1">
    <location>
        <begin position="13"/>
        <end position="128"/>
    </location>
</feature>
<dbReference type="PANTHER" id="PTHR43377:SF1">
    <property type="entry name" value="BILIVERDIN REDUCTASE A"/>
    <property type="match status" value="1"/>
</dbReference>
<dbReference type="OrthoDB" id="9815825at2"/>
<dbReference type="Gene3D" id="3.40.50.720">
    <property type="entry name" value="NAD(P)-binding Rossmann-like Domain"/>
    <property type="match status" value="1"/>
</dbReference>
<dbReference type="Gene3D" id="3.30.360.10">
    <property type="entry name" value="Dihydrodipicolinate Reductase, domain 2"/>
    <property type="match status" value="1"/>
</dbReference>
<sequence>MHIEFVKSNKVWRVGIIGCGWISGVHCEALAMLANAKCVACCGSSMEKAQEFAAKHKIDHYFGDYRELAASSEVEVVIICTPNYLHHEMAISCLQHGKHVIIEKPLAMSLEQCEDIIQQAQVANRIVGYAEELCFVPKFVAAKNKVQQGAIGEVRHIKQIEKHDGPHSRWFYEPDLAGGGIVIDMGCHSIEFARWFLGKPRVTSVWSHMETWLHREGVHPDVTKEEDHSIIHLEFENGATALLESSWTLKGGMDSRTEIHGTGGVIYADLLQQGMGMKMYSDHGGNEHPQGWSFPEHSWNYQNGYPQELAHFLDCMEKGVQPMESAQDGLEVLEIILACYYSAGVGRKINLPFRPRGIKRPIDLWLSPPTELDYV</sequence>
<proteinExistence type="predicted"/>
<dbReference type="KEGG" id="uam:UABAM_05679"/>
<dbReference type="PANTHER" id="PTHR43377">
    <property type="entry name" value="BILIVERDIN REDUCTASE A"/>
    <property type="match status" value="1"/>
</dbReference>
<dbReference type="SUPFAM" id="SSF51735">
    <property type="entry name" value="NAD(P)-binding Rossmann-fold domains"/>
    <property type="match status" value="1"/>
</dbReference>
<dbReference type="InterPro" id="IPR055170">
    <property type="entry name" value="GFO_IDH_MocA-like_dom"/>
</dbReference>
<dbReference type="AlphaFoldDB" id="A0A5S9F5W5"/>
<name>A0A5S9F5W5_UABAM</name>
<reference evidence="3 4" key="1">
    <citation type="submission" date="2019-08" db="EMBL/GenBank/DDBJ databases">
        <title>Complete genome sequence of Candidatus Uab amorphum.</title>
        <authorList>
            <person name="Shiratori T."/>
            <person name="Suzuki S."/>
            <person name="Kakizawa Y."/>
            <person name="Ishida K."/>
        </authorList>
    </citation>
    <scope>NUCLEOTIDE SEQUENCE [LARGE SCALE GENOMIC DNA]</scope>
    <source>
        <strain evidence="3 4">SRT547</strain>
    </source>
</reference>
<keyword evidence="4" id="KW-1185">Reference proteome</keyword>
<evidence type="ECO:0000259" key="1">
    <source>
        <dbReference type="Pfam" id="PF01408"/>
    </source>
</evidence>
<evidence type="ECO:0000259" key="2">
    <source>
        <dbReference type="Pfam" id="PF22725"/>
    </source>
</evidence>
<dbReference type="SUPFAM" id="SSF55347">
    <property type="entry name" value="Glyceraldehyde-3-phosphate dehydrogenase-like, C-terminal domain"/>
    <property type="match status" value="1"/>
</dbReference>
<accession>A0A5S9F5W5</accession>
<organism evidence="3 4">
    <name type="scientific">Uabimicrobium amorphum</name>
    <dbReference type="NCBI Taxonomy" id="2596890"/>
    <lineage>
        <taxon>Bacteria</taxon>
        <taxon>Pseudomonadati</taxon>
        <taxon>Planctomycetota</taxon>
        <taxon>Candidatus Uabimicrobiia</taxon>
        <taxon>Candidatus Uabimicrobiales</taxon>
        <taxon>Candidatus Uabimicrobiaceae</taxon>
        <taxon>Candidatus Uabimicrobium</taxon>
    </lineage>
</organism>
<dbReference type="Proteomes" id="UP000326354">
    <property type="component" value="Chromosome"/>
</dbReference>
<dbReference type="InterPro" id="IPR051450">
    <property type="entry name" value="Gfo/Idh/MocA_Oxidoreductases"/>
</dbReference>
<protein>
    <submittedName>
        <fullName evidence="3">Oxidoreductase</fullName>
    </submittedName>
</protein>
<gene>
    <name evidence="3" type="ORF">UABAM_05679</name>
</gene>
<dbReference type="Pfam" id="PF01408">
    <property type="entry name" value="GFO_IDH_MocA"/>
    <property type="match status" value="1"/>
</dbReference>
<evidence type="ECO:0000313" key="3">
    <source>
        <dbReference type="EMBL" id="BBM87276.1"/>
    </source>
</evidence>
<evidence type="ECO:0000313" key="4">
    <source>
        <dbReference type="Proteomes" id="UP000326354"/>
    </source>
</evidence>
<feature type="domain" description="GFO/IDH/MocA-like oxidoreductase" evidence="2">
    <location>
        <begin position="139"/>
        <end position="266"/>
    </location>
</feature>
<dbReference type="Pfam" id="PF22725">
    <property type="entry name" value="GFO_IDH_MocA_C3"/>
    <property type="match status" value="1"/>
</dbReference>
<dbReference type="GO" id="GO:0000166">
    <property type="term" value="F:nucleotide binding"/>
    <property type="evidence" value="ECO:0007669"/>
    <property type="project" value="InterPro"/>
</dbReference>
<dbReference type="EMBL" id="AP019860">
    <property type="protein sequence ID" value="BBM87276.1"/>
    <property type="molecule type" value="Genomic_DNA"/>
</dbReference>
<dbReference type="RefSeq" id="WP_151971301.1">
    <property type="nucleotide sequence ID" value="NZ_AP019860.1"/>
</dbReference>
<dbReference type="InterPro" id="IPR036291">
    <property type="entry name" value="NAD(P)-bd_dom_sf"/>
</dbReference>